<dbReference type="AlphaFoldDB" id="A0A833XRV4"/>
<gene>
    <name evidence="4" type="ORF">F2P56_011168</name>
</gene>
<reference evidence="4" key="1">
    <citation type="submission" date="2015-10" db="EMBL/GenBank/DDBJ databases">
        <authorList>
            <person name="Martinez-Garcia P.J."/>
            <person name="Crepeau M.W."/>
            <person name="Puiu D."/>
            <person name="Gonzalez-Ibeas D."/>
            <person name="Whalen J."/>
            <person name="Stevens K."/>
            <person name="Paul R."/>
            <person name="Butterfield T."/>
            <person name="Britton M."/>
            <person name="Reagan R."/>
            <person name="Chakraborty S."/>
            <person name="Walawage S.L."/>
            <person name="Vasquez-Gross H.A."/>
            <person name="Cardeno C."/>
            <person name="Famula R."/>
            <person name="Pratt K."/>
            <person name="Kuruganti S."/>
            <person name="Aradhya M.K."/>
            <person name="Leslie C.A."/>
            <person name="Dandekar A.M."/>
            <person name="Salzberg S.L."/>
            <person name="Wegrzyn J.L."/>
            <person name="Langley C.H."/>
            <person name="Neale D.B."/>
        </authorList>
    </citation>
    <scope>NUCLEOTIDE SEQUENCE</scope>
    <source>
        <tissue evidence="4">Leaves</tissue>
    </source>
</reference>
<keyword evidence="2" id="KW-0732">Signal</keyword>
<feature type="chain" id="PRO_5033016223" description="Cupin type-1 domain-containing protein" evidence="2">
    <location>
        <begin position="26"/>
        <end position="185"/>
    </location>
</feature>
<reference evidence="4" key="2">
    <citation type="submission" date="2020-03" db="EMBL/GenBank/DDBJ databases">
        <title>Walnut 2.0.</title>
        <authorList>
            <person name="Marrano A."/>
            <person name="Britton M."/>
            <person name="Zimin A.V."/>
            <person name="Zaini P.A."/>
            <person name="Workman R."/>
            <person name="Puiu D."/>
            <person name="Bianco L."/>
            <person name="Allen B.J."/>
            <person name="Troggio M."/>
            <person name="Leslie C.A."/>
            <person name="Timp W."/>
            <person name="Dendekar A."/>
            <person name="Salzberg S.L."/>
            <person name="Neale D.B."/>
        </authorList>
    </citation>
    <scope>NUCLEOTIDE SEQUENCE</scope>
    <source>
        <tissue evidence="4">Leaves</tissue>
    </source>
</reference>
<organism evidence="4 5">
    <name type="scientific">Juglans regia</name>
    <name type="common">English walnut</name>
    <dbReference type="NCBI Taxonomy" id="51240"/>
    <lineage>
        <taxon>Eukaryota</taxon>
        <taxon>Viridiplantae</taxon>
        <taxon>Streptophyta</taxon>
        <taxon>Embryophyta</taxon>
        <taxon>Tracheophyta</taxon>
        <taxon>Spermatophyta</taxon>
        <taxon>Magnoliopsida</taxon>
        <taxon>eudicotyledons</taxon>
        <taxon>Gunneridae</taxon>
        <taxon>Pentapetalae</taxon>
        <taxon>rosids</taxon>
        <taxon>fabids</taxon>
        <taxon>Fagales</taxon>
        <taxon>Juglandaceae</taxon>
        <taxon>Juglans</taxon>
    </lineage>
</organism>
<dbReference type="Gene3D" id="2.60.120.10">
    <property type="entry name" value="Jelly Rolls"/>
    <property type="match status" value="1"/>
</dbReference>
<dbReference type="InterPro" id="IPR014710">
    <property type="entry name" value="RmlC-like_jellyroll"/>
</dbReference>
<evidence type="ECO:0000256" key="2">
    <source>
        <dbReference type="SAM" id="SignalP"/>
    </source>
</evidence>
<dbReference type="InterPro" id="IPR011051">
    <property type="entry name" value="RmlC_Cupin_sf"/>
</dbReference>
<dbReference type="Gramene" id="Jr05_09670_p2">
    <property type="protein sequence ID" value="cds.Jr05_09670_p2"/>
    <property type="gene ID" value="Jr05_09670"/>
</dbReference>
<dbReference type="PANTHER" id="PTHR31189">
    <property type="entry name" value="OS03G0336100 PROTEIN-RELATED"/>
    <property type="match status" value="1"/>
</dbReference>
<dbReference type="Proteomes" id="UP000619265">
    <property type="component" value="Unassembled WGS sequence"/>
</dbReference>
<evidence type="ECO:0000313" key="4">
    <source>
        <dbReference type="EMBL" id="KAF5470669.1"/>
    </source>
</evidence>
<accession>A0A833XRV4</accession>
<sequence length="185" mass="21172">MKAKMGNRATLLMLVLVLCYGMAKAMAVSFAEEEDFGREKEERKEREQRRSEREEGEEETDDRFLLQDSKSVMRTEAGEMRVIKSLGGKIWDRPLHIGFITMEPQTLFIPQYLDSSLMIFIRRGEAKIGLIYKDELGERRLKTGDLYRIPAGSAFYLVNTAEGQRLHIICSIDPSESLGIGTFQV</sequence>
<evidence type="ECO:0000313" key="5">
    <source>
        <dbReference type="Proteomes" id="UP000619265"/>
    </source>
</evidence>
<dbReference type="SMART" id="SM00835">
    <property type="entry name" value="Cupin_1"/>
    <property type="match status" value="1"/>
</dbReference>
<dbReference type="InterPro" id="IPR050253">
    <property type="entry name" value="Seed_Storage-Functional"/>
</dbReference>
<proteinExistence type="predicted"/>
<comment type="caution">
    <text evidence="4">The sequence shown here is derived from an EMBL/GenBank/DDBJ whole genome shotgun (WGS) entry which is preliminary data.</text>
</comment>
<dbReference type="EMBL" id="LIHL02000005">
    <property type="protein sequence ID" value="KAF5470669.1"/>
    <property type="molecule type" value="Genomic_DNA"/>
</dbReference>
<evidence type="ECO:0000259" key="3">
    <source>
        <dbReference type="SMART" id="SM00835"/>
    </source>
</evidence>
<feature type="signal peptide" evidence="2">
    <location>
        <begin position="1"/>
        <end position="25"/>
    </location>
</feature>
<protein>
    <recommendedName>
        <fullName evidence="3">Cupin type-1 domain-containing protein</fullName>
    </recommendedName>
</protein>
<dbReference type="CDD" id="cd02244">
    <property type="entry name" value="cupin_7S_vicilin-like_N"/>
    <property type="match status" value="1"/>
</dbReference>
<feature type="compositionally biased region" description="Basic and acidic residues" evidence="1">
    <location>
        <begin position="37"/>
        <end position="53"/>
    </location>
</feature>
<feature type="domain" description="Cupin type-1" evidence="3">
    <location>
        <begin position="63"/>
        <end position="184"/>
    </location>
</feature>
<dbReference type="PANTHER" id="PTHR31189:SF2">
    <property type="entry name" value="RMLC-LIKE CUPINS SUPERFAMILY PROTEIN"/>
    <property type="match status" value="1"/>
</dbReference>
<evidence type="ECO:0000256" key="1">
    <source>
        <dbReference type="SAM" id="MobiDB-lite"/>
    </source>
</evidence>
<feature type="region of interest" description="Disordered" evidence="1">
    <location>
        <begin position="36"/>
        <end position="62"/>
    </location>
</feature>
<name>A0A833XRV4_JUGRE</name>
<dbReference type="SUPFAM" id="SSF51182">
    <property type="entry name" value="RmlC-like cupins"/>
    <property type="match status" value="1"/>
</dbReference>
<dbReference type="InterPro" id="IPR006045">
    <property type="entry name" value="Cupin_1"/>
</dbReference>